<protein>
    <submittedName>
        <fullName evidence="2">Uncharacterized protein</fullName>
    </submittedName>
</protein>
<proteinExistence type="predicted"/>
<gene>
    <name evidence="2" type="ORF">ACFYXI_16080</name>
</gene>
<dbReference type="Proteomes" id="UP001602013">
    <property type="component" value="Unassembled WGS sequence"/>
</dbReference>
<evidence type="ECO:0000313" key="2">
    <source>
        <dbReference type="EMBL" id="MFF3667118.1"/>
    </source>
</evidence>
<reference evidence="2 3" key="1">
    <citation type="submission" date="2024-10" db="EMBL/GenBank/DDBJ databases">
        <title>The Natural Products Discovery Center: Release of the First 8490 Sequenced Strains for Exploring Actinobacteria Biosynthetic Diversity.</title>
        <authorList>
            <person name="Kalkreuter E."/>
            <person name="Kautsar S.A."/>
            <person name="Yang D."/>
            <person name="Bader C.D."/>
            <person name="Teijaro C.N."/>
            <person name="Fluegel L."/>
            <person name="Davis C.M."/>
            <person name="Simpson J.R."/>
            <person name="Lauterbach L."/>
            <person name="Steele A.D."/>
            <person name="Gui C."/>
            <person name="Meng S."/>
            <person name="Li G."/>
            <person name="Viehrig K."/>
            <person name="Ye F."/>
            <person name="Su P."/>
            <person name="Kiefer A.F."/>
            <person name="Nichols A."/>
            <person name="Cepeda A.J."/>
            <person name="Yan W."/>
            <person name="Fan B."/>
            <person name="Jiang Y."/>
            <person name="Adhikari A."/>
            <person name="Zheng C.-J."/>
            <person name="Schuster L."/>
            <person name="Cowan T.M."/>
            <person name="Smanski M.J."/>
            <person name="Chevrette M.G."/>
            <person name="De Carvalho L.P.S."/>
            <person name="Shen B."/>
        </authorList>
    </citation>
    <scope>NUCLEOTIDE SEQUENCE [LARGE SCALE GENOMIC DNA]</scope>
    <source>
        <strain evidence="2 3">NPDC002173</strain>
    </source>
</reference>
<comment type="caution">
    <text evidence="2">The sequence shown here is derived from an EMBL/GenBank/DDBJ whole genome shotgun (WGS) entry which is preliminary data.</text>
</comment>
<sequence length="55" mass="5590">MNGRSPRQLFAARRSGLAVPGPAALTQDDDAEPGAPGVQIASIVEGTGQRGCVRS</sequence>
<accession>A0ABW6SS77</accession>
<organism evidence="2 3">
    <name type="scientific">Microtetraspora malaysiensis</name>
    <dbReference type="NCBI Taxonomy" id="161358"/>
    <lineage>
        <taxon>Bacteria</taxon>
        <taxon>Bacillati</taxon>
        <taxon>Actinomycetota</taxon>
        <taxon>Actinomycetes</taxon>
        <taxon>Streptosporangiales</taxon>
        <taxon>Streptosporangiaceae</taxon>
        <taxon>Microtetraspora</taxon>
    </lineage>
</organism>
<feature type="region of interest" description="Disordered" evidence="1">
    <location>
        <begin position="1"/>
        <end position="36"/>
    </location>
</feature>
<evidence type="ECO:0000256" key="1">
    <source>
        <dbReference type="SAM" id="MobiDB-lite"/>
    </source>
</evidence>
<evidence type="ECO:0000313" key="3">
    <source>
        <dbReference type="Proteomes" id="UP001602013"/>
    </source>
</evidence>
<keyword evidence="3" id="KW-1185">Reference proteome</keyword>
<name>A0ABW6SS77_9ACTN</name>
<dbReference type="EMBL" id="JBIASD010000009">
    <property type="protein sequence ID" value="MFF3667118.1"/>
    <property type="molecule type" value="Genomic_DNA"/>
</dbReference>
<dbReference type="RefSeq" id="WP_387411954.1">
    <property type="nucleotide sequence ID" value="NZ_JBIASD010000009.1"/>
</dbReference>